<dbReference type="EMBL" id="CP032695">
    <property type="protein sequence ID" value="AYG62200.1"/>
    <property type="molecule type" value="Genomic_DNA"/>
</dbReference>
<dbReference type="Proteomes" id="UP000282195">
    <property type="component" value="Plasmid pRCCGE525c"/>
</dbReference>
<name>A0A387FSH0_9HYPH</name>
<sequence>MSDVTDAISEIEERISIARDGLRELREQATAARDETLVAERVAEHEDEIARLTLLLAELQSGAAPFLA</sequence>
<proteinExistence type="predicted"/>
<evidence type="ECO:0000313" key="3">
    <source>
        <dbReference type="Proteomes" id="UP000282195"/>
    </source>
</evidence>
<gene>
    <name evidence="2" type="ORF">CCGE525_25555</name>
</gene>
<accession>A0A387FSH0</accession>
<dbReference type="KEGG" id="rjg:CCGE525_25555"/>
<organism evidence="2 3">
    <name type="scientific">Rhizobium jaguaris</name>
    <dbReference type="NCBI Taxonomy" id="1312183"/>
    <lineage>
        <taxon>Bacteria</taxon>
        <taxon>Pseudomonadati</taxon>
        <taxon>Pseudomonadota</taxon>
        <taxon>Alphaproteobacteria</taxon>
        <taxon>Hyphomicrobiales</taxon>
        <taxon>Rhizobiaceae</taxon>
        <taxon>Rhizobium/Agrobacterium group</taxon>
        <taxon>Rhizobium</taxon>
    </lineage>
</organism>
<dbReference type="AlphaFoldDB" id="A0A387FSH0"/>
<keyword evidence="1" id="KW-0175">Coiled coil</keyword>
<evidence type="ECO:0000256" key="1">
    <source>
        <dbReference type="SAM" id="Coils"/>
    </source>
</evidence>
<feature type="coiled-coil region" evidence="1">
    <location>
        <begin position="8"/>
        <end position="62"/>
    </location>
</feature>
<dbReference type="RefSeq" id="WP_120707131.1">
    <property type="nucleotide sequence ID" value="NZ_CP032695.1"/>
</dbReference>
<evidence type="ECO:0000313" key="2">
    <source>
        <dbReference type="EMBL" id="AYG62200.1"/>
    </source>
</evidence>
<protein>
    <submittedName>
        <fullName evidence="2">Uncharacterized protein</fullName>
    </submittedName>
</protein>
<keyword evidence="2" id="KW-0614">Plasmid</keyword>
<geneLocation type="plasmid" evidence="3">
    <name>prccge525c</name>
</geneLocation>
<reference evidence="2 3" key="1">
    <citation type="submission" date="2018-10" db="EMBL/GenBank/DDBJ databases">
        <title>Rhizobium etli, R. leguminosarum and a new Rhizobium genospecies from Phaseolus dumosus.</title>
        <authorList>
            <person name="Ramirez-Puebla S.T."/>
            <person name="Rogel-Hernandez M.A."/>
            <person name="Guerrero G."/>
            <person name="Ormeno-Orrillo E."/>
            <person name="Martinez-Romero J.C."/>
            <person name="Negrete-Yankelevich S."/>
            <person name="Martinez-Romero E."/>
        </authorList>
    </citation>
    <scope>NUCLEOTIDE SEQUENCE [LARGE SCALE GENOMIC DNA]</scope>
    <source>
        <strain evidence="2 3">CCGE525</strain>
        <plasmid evidence="3">prccge525c</plasmid>
    </source>
</reference>
<keyword evidence="3" id="KW-1185">Reference proteome</keyword>